<name>A0AA88ECE9_FICCA</name>
<keyword evidence="3" id="KW-1185">Reference proteome</keyword>
<feature type="compositionally biased region" description="Low complexity" evidence="1">
    <location>
        <begin position="70"/>
        <end position="81"/>
    </location>
</feature>
<evidence type="ECO:0000256" key="1">
    <source>
        <dbReference type="SAM" id="MobiDB-lite"/>
    </source>
</evidence>
<sequence length="90" mass="9367">MVAPRTAVPVRNQWCASGWGERRGIKMSRTCGGGGGVEFSEEIAAVGSDYIVDPSPISTIEGEVTSCVDTSSSTRSATQQRLEGDCGGGR</sequence>
<protein>
    <submittedName>
        <fullName evidence="2">Uncharacterized protein</fullName>
    </submittedName>
</protein>
<proteinExistence type="predicted"/>
<gene>
    <name evidence="2" type="ORF">TIFTF001_039477</name>
</gene>
<feature type="region of interest" description="Disordered" evidence="1">
    <location>
        <begin position="66"/>
        <end position="90"/>
    </location>
</feature>
<dbReference type="EMBL" id="BTGU01001146">
    <property type="protein sequence ID" value="GMN70435.1"/>
    <property type="molecule type" value="Genomic_DNA"/>
</dbReference>
<reference evidence="2" key="1">
    <citation type="submission" date="2023-07" db="EMBL/GenBank/DDBJ databases">
        <title>draft genome sequence of fig (Ficus carica).</title>
        <authorList>
            <person name="Takahashi T."/>
            <person name="Nishimura K."/>
        </authorList>
    </citation>
    <scope>NUCLEOTIDE SEQUENCE</scope>
</reference>
<accession>A0AA88ECE9</accession>
<organism evidence="2 3">
    <name type="scientific">Ficus carica</name>
    <name type="common">Common fig</name>
    <dbReference type="NCBI Taxonomy" id="3494"/>
    <lineage>
        <taxon>Eukaryota</taxon>
        <taxon>Viridiplantae</taxon>
        <taxon>Streptophyta</taxon>
        <taxon>Embryophyta</taxon>
        <taxon>Tracheophyta</taxon>
        <taxon>Spermatophyta</taxon>
        <taxon>Magnoliopsida</taxon>
        <taxon>eudicotyledons</taxon>
        <taxon>Gunneridae</taxon>
        <taxon>Pentapetalae</taxon>
        <taxon>rosids</taxon>
        <taxon>fabids</taxon>
        <taxon>Rosales</taxon>
        <taxon>Moraceae</taxon>
        <taxon>Ficeae</taxon>
        <taxon>Ficus</taxon>
    </lineage>
</organism>
<evidence type="ECO:0000313" key="2">
    <source>
        <dbReference type="EMBL" id="GMN70435.1"/>
    </source>
</evidence>
<dbReference type="AlphaFoldDB" id="A0AA88ECE9"/>
<comment type="caution">
    <text evidence="2">The sequence shown here is derived from an EMBL/GenBank/DDBJ whole genome shotgun (WGS) entry which is preliminary data.</text>
</comment>
<dbReference type="Proteomes" id="UP001187192">
    <property type="component" value="Unassembled WGS sequence"/>
</dbReference>
<evidence type="ECO:0000313" key="3">
    <source>
        <dbReference type="Proteomes" id="UP001187192"/>
    </source>
</evidence>